<reference evidence="2 3" key="1">
    <citation type="journal article" date="2020" name="Microbiol. Resour. Announc.">
        <title>Draft Genome Sequence of a Cladosporium Species Isolated from the Mesophotic Ascidian Didemnum maculosum.</title>
        <authorList>
            <person name="Gioti A."/>
            <person name="Siaperas R."/>
            <person name="Nikolaivits E."/>
            <person name="Le Goff G."/>
            <person name="Ouazzani J."/>
            <person name="Kotoulas G."/>
            <person name="Topakas E."/>
        </authorList>
    </citation>
    <scope>NUCLEOTIDE SEQUENCE [LARGE SCALE GENOMIC DNA]</scope>
    <source>
        <strain evidence="2 3">TM138-S3</strain>
    </source>
</reference>
<organism evidence="2 3">
    <name type="scientific">Cladosporium halotolerans</name>
    <dbReference type="NCBI Taxonomy" id="1052096"/>
    <lineage>
        <taxon>Eukaryota</taxon>
        <taxon>Fungi</taxon>
        <taxon>Dikarya</taxon>
        <taxon>Ascomycota</taxon>
        <taxon>Pezizomycotina</taxon>
        <taxon>Dothideomycetes</taxon>
        <taxon>Dothideomycetidae</taxon>
        <taxon>Cladosporiales</taxon>
        <taxon>Cladosporiaceae</taxon>
        <taxon>Cladosporium</taxon>
    </lineage>
</organism>
<evidence type="ECO:0000313" key="2">
    <source>
        <dbReference type="EMBL" id="KAL1584491.1"/>
    </source>
</evidence>
<dbReference type="Proteomes" id="UP000803884">
    <property type="component" value="Unassembled WGS sequence"/>
</dbReference>
<dbReference type="EMBL" id="JAAQHG020000026">
    <property type="protein sequence ID" value="KAL1584491.1"/>
    <property type="molecule type" value="Genomic_DNA"/>
</dbReference>
<keyword evidence="3" id="KW-1185">Reference proteome</keyword>
<evidence type="ECO:0000256" key="1">
    <source>
        <dbReference type="SAM" id="MobiDB-lite"/>
    </source>
</evidence>
<proteinExistence type="predicted"/>
<comment type="caution">
    <text evidence="2">The sequence shown here is derived from an EMBL/GenBank/DDBJ whole genome shotgun (WGS) entry which is preliminary data.</text>
</comment>
<dbReference type="GeneID" id="96007800"/>
<protein>
    <recommendedName>
        <fullName evidence="4">Transcription factor domain-containing protein</fullName>
    </recommendedName>
</protein>
<evidence type="ECO:0000313" key="3">
    <source>
        <dbReference type="Proteomes" id="UP000803884"/>
    </source>
</evidence>
<dbReference type="InterPro" id="IPR021858">
    <property type="entry name" value="Fun_TF"/>
</dbReference>
<dbReference type="Pfam" id="PF11951">
    <property type="entry name" value="Fungal_trans_2"/>
    <property type="match status" value="1"/>
</dbReference>
<sequence>MDVDGQRPGDTTSDDADGEESVEEIPRDSHTSDEEIAIRAPLRGLALTTDDQFTHDIGQWYFLTQMPENDLQFFESAQDHWVKGIWEMARISQPMYAAMGSFALHKKAALSGPQARPQYYEQKGRMIQEIVANLQTSQGGPDPYTLVAIAILGYLDIRDGEFQSAETHLQAVCKFIDMASLSPHAWLYCVWIDLRYALFTGKEPMLPFYIPAAYRELPGSVLSCQQEASRLGSINASECPRSPLFTLDMACDLFRKLHALCFCSDVLLPSEDPPFGQVYALEYGLRVVQARAQRSHGEIFNSSIVLLVTCSIQLHVWMASRFWTPQRRESHLSLITRASKLIHSFDDLVTEWYIFAGLESLLWVLFTIVATLRAHEHPETQEILDLLHKAFQKARITQRSDFESRLQRWPWLRNWHPVQISEIWATLSARFSDLVPAEAPPQASDSTAVSPKARYRWFIGGLEFFNSL</sequence>
<feature type="compositionally biased region" description="Acidic residues" evidence="1">
    <location>
        <begin position="12"/>
        <end position="23"/>
    </location>
</feature>
<accession>A0AB34KK66</accession>
<feature type="region of interest" description="Disordered" evidence="1">
    <location>
        <begin position="1"/>
        <end position="35"/>
    </location>
</feature>
<gene>
    <name evidence="2" type="ORF">WHR41_06357</name>
</gene>
<evidence type="ECO:0008006" key="4">
    <source>
        <dbReference type="Google" id="ProtNLM"/>
    </source>
</evidence>
<feature type="compositionally biased region" description="Basic and acidic residues" evidence="1">
    <location>
        <begin position="24"/>
        <end position="35"/>
    </location>
</feature>
<dbReference type="AlphaFoldDB" id="A0AB34KK66"/>
<dbReference type="RefSeq" id="XP_069227597.1">
    <property type="nucleotide sequence ID" value="XM_069374962.1"/>
</dbReference>
<name>A0AB34KK66_9PEZI</name>